<reference evidence="2" key="1">
    <citation type="journal article" date="2014" name="Int. J. Syst. Evol. Microbiol.">
        <title>Complete genome of a new Firmicutes species belonging to the dominant human colonic microbiota ('Ruminococcus bicirculans') reveals two chromosomes and a selective capacity to utilize plant glucans.</title>
        <authorList>
            <consortium name="NISC Comparative Sequencing Program"/>
            <person name="Wegmann U."/>
            <person name="Louis P."/>
            <person name="Goesmann A."/>
            <person name="Henrissat B."/>
            <person name="Duncan S.H."/>
            <person name="Flint H.J."/>
        </authorList>
    </citation>
    <scope>NUCLEOTIDE SEQUENCE</scope>
    <source>
        <strain evidence="2">JCM 10664</strain>
    </source>
</reference>
<reference evidence="3" key="4">
    <citation type="submission" date="2020-09" db="EMBL/GenBank/DDBJ databases">
        <authorList>
            <person name="Sun Q."/>
            <person name="Zhou Y."/>
        </authorList>
    </citation>
    <scope>NUCLEOTIDE SEQUENCE</scope>
    <source>
        <strain evidence="3">CGMCC 4.7206</strain>
    </source>
</reference>
<dbReference type="Proteomes" id="UP001500220">
    <property type="component" value="Unassembled WGS sequence"/>
</dbReference>
<dbReference type="Proteomes" id="UP000597989">
    <property type="component" value="Unassembled WGS sequence"/>
</dbReference>
<dbReference type="RefSeq" id="WP_188987461.1">
    <property type="nucleotide sequence ID" value="NZ_BAAAHC010000019.1"/>
</dbReference>
<reference evidence="5" key="3">
    <citation type="journal article" date="2019" name="Int. J. Syst. Evol. Microbiol.">
        <title>The Global Catalogue of Microorganisms (GCM) 10K type strain sequencing project: providing services to taxonomists for standard genome sequencing and annotation.</title>
        <authorList>
            <consortium name="The Broad Institute Genomics Platform"/>
            <consortium name="The Broad Institute Genome Sequencing Center for Infectious Disease"/>
            <person name="Wu L."/>
            <person name="Ma J."/>
        </authorList>
    </citation>
    <scope>NUCLEOTIDE SEQUENCE [LARGE SCALE GENOMIC DNA]</scope>
    <source>
        <strain evidence="5">JCM 10664</strain>
    </source>
</reference>
<protein>
    <recommendedName>
        <fullName evidence="6">Class F sortase</fullName>
    </recommendedName>
</protein>
<dbReference type="NCBIfam" id="NF033748">
    <property type="entry name" value="class_F_sortase"/>
    <property type="match status" value="1"/>
</dbReference>
<dbReference type="PROSITE" id="PS51257">
    <property type="entry name" value="PROKAR_LIPOPROTEIN"/>
    <property type="match status" value="1"/>
</dbReference>
<evidence type="ECO:0000313" key="3">
    <source>
        <dbReference type="EMBL" id="GGI86603.1"/>
    </source>
</evidence>
<evidence type="ECO:0000313" key="2">
    <source>
        <dbReference type="EMBL" id="GAA0535830.1"/>
    </source>
</evidence>
<evidence type="ECO:0008006" key="6">
    <source>
        <dbReference type="Google" id="ProtNLM"/>
    </source>
</evidence>
<dbReference type="SUPFAM" id="SSF63817">
    <property type="entry name" value="Sortase"/>
    <property type="match status" value="1"/>
</dbReference>
<organism evidence="3 4">
    <name type="scientific">Saccharopolyspora thermophila</name>
    <dbReference type="NCBI Taxonomy" id="89367"/>
    <lineage>
        <taxon>Bacteria</taxon>
        <taxon>Bacillati</taxon>
        <taxon>Actinomycetota</taxon>
        <taxon>Actinomycetes</taxon>
        <taxon>Pseudonocardiales</taxon>
        <taxon>Pseudonocardiaceae</taxon>
        <taxon>Saccharopolyspora</taxon>
    </lineage>
</organism>
<reference evidence="3 4" key="2">
    <citation type="journal article" date="2014" name="Int. J. Syst. Evol. Microbiol.">
        <title>Complete genome sequence of Corynebacterium casei LMG S-19264T (=DSM 44701T), isolated from a smear-ripened cheese.</title>
        <authorList>
            <consortium name="US DOE Joint Genome Institute (JGI-PGF)"/>
            <person name="Walter F."/>
            <person name="Albersmeier A."/>
            <person name="Kalinowski J."/>
            <person name="Ruckert C."/>
        </authorList>
    </citation>
    <scope>NUCLEOTIDE SEQUENCE [LARGE SCALE GENOMIC DNA]</scope>
    <source>
        <strain evidence="3 4">CGMCC 4.7206</strain>
    </source>
</reference>
<dbReference type="Gene3D" id="2.40.260.10">
    <property type="entry name" value="Sortase"/>
    <property type="match status" value="1"/>
</dbReference>
<comment type="caution">
    <text evidence="3">The sequence shown here is derived from an EMBL/GenBank/DDBJ whole genome shotgun (WGS) entry which is preliminary data.</text>
</comment>
<dbReference type="InterPro" id="IPR023365">
    <property type="entry name" value="Sortase_dom-sf"/>
</dbReference>
<dbReference type="EMBL" id="BMMT01000007">
    <property type="protein sequence ID" value="GGI86603.1"/>
    <property type="molecule type" value="Genomic_DNA"/>
</dbReference>
<reference evidence="2" key="5">
    <citation type="submission" date="2023-12" db="EMBL/GenBank/DDBJ databases">
        <authorList>
            <person name="Sun Q."/>
            <person name="Inoue M."/>
        </authorList>
    </citation>
    <scope>NUCLEOTIDE SEQUENCE</scope>
    <source>
        <strain evidence="2">JCM 10664</strain>
    </source>
</reference>
<evidence type="ECO:0000313" key="4">
    <source>
        <dbReference type="Proteomes" id="UP000597989"/>
    </source>
</evidence>
<keyword evidence="5" id="KW-1185">Reference proteome</keyword>
<proteinExistence type="predicted"/>
<dbReference type="AlphaFoldDB" id="A0A917NDA9"/>
<dbReference type="InterPro" id="IPR042001">
    <property type="entry name" value="Sortase_F"/>
</dbReference>
<dbReference type="GO" id="GO:0016787">
    <property type="term" value="F:hydrolase activity"/>
    <property type="evidence" value="ECO:0007669"/>
    <property type="project" value="UniProtKB-KW"/>
</dbReference>
<gene>
    <name evidence="2" type="ORF">GCM10009545_43090</name>
    <name evidence="3" type="ORF">GCM10011581_24640</name>
</gene>
<sequence length="209" mass="21914">MTARDRVIRGGRGVAAAALAVLLAGCGVAAQPLDLASGGYPPVAPPASAAAPLASAAALPASEPVWLEIPRIGARSSLVPLGLNPDRTVQVPPLDQPMLAGWYKHGPTPGETGPAVILGHVNGNGEEGIFARLRELRPGDEILVGRRDGRVARFVVQRMRQVPKARFPSDEVYGDTTGPELRLITCGGSFDKAARSYRDNIIAFAMLVL</sequence>
<accession>A0A917NDA9</accession>
<keyword evidence="1" id="KW-0378">Hydrolase</keyword>
<dbReference type="InterPro" id="IPR005754">
    <property type="entry name" value="Sortase"/>
</dbReference>
<dbReference type="EMBL" id="BAAAHC010000019">
    <property type="protein sequence ID" value="GAA0535830.1"/>
    <property type="molecule type" value="Genomic_DNA"/>
</dbReference>
<evidence type="ECO:0000256" key="1">
    <source>
        <dbReference type="ARBA" id="ARBA00022801"/>
    </source>
</evidence>
<name>A0A917NDA9_9PSEU</name>
<evidence type="ECO:0000313" key="5">
    <source>
        <dbReference type="Proteomes" id="UP001500220"/>
    </source>
</evidence>
<dbReference type="CDD" id="cd05829">
    <property type="entry name" value="Sortase_F"/>
    <property type="match status" value="1"/>
</dbReference>
<dbReference type="Pfam" id="PF04203">
    <property type="entry name" value="Sortase"/>
    <property type="match status" value="1"/>
</dbReference>